<dbReference type="SUPFAM" id="SSF53335">
    <property type="entry name" value="S-adenosyl-L-methionine-dependent methyltransferases"/>
    <property type="match status" value="1"/>
</dbReference>
<name>A0A5C5WSN1_9BACT</name>
<accession>A0A5C5WSN1</accession>
<dbReference type="GO" id="GO:0006596">
    <property type="term" value="P:polyamine biosynthetic process"/>
    <property type="evidence" value="ECO:0007669"/>
    <property type="project" value="UniProtKB-KW"/>
</dbReference>
<dbReference type="PANTHER" id="PTHR43317:SF3">
    <property type="entry name" value="BLR2883 PROTEIN"/>
    <property type="match status" value="1"/>
</dbReference>
<comment type="caution">
    <text evidence="2">The sequence shown here is derived from an EMBL/GenBank/DDBJ whole genome shotgun (WGS) entry which is preliminary data.</text>
</comment>
<dbReference type="RefSeq" id="WP_146513427.1">
    <property type="nucleotide sequence ID" value="NZ_SJPI01000001.1"/>
</dbReference>
<organism evidence="2 3">
    <name type="scientific">Rubripirellula amarantea</name>
    <dbReference type="NCBI Taxonomy" id="2527999"/>
    <lineage>
        <taxon>Bacteria</taxon>
        <taxon>Pseudomonadati</taxon>
        <taxon>Planctomycetota</taxon>
        <taxon>Planctomycetia</taxon>
        <taxon>Pirellulales</taxon>
        <taxon>Pirellulaceae</taxon>
        <taxon>Rubripirellula</taxon>
    </lineage>
</organism>
<keyword evidence="2" id="KW-0808">Transferase</keyword>
<gene>
    <name evidence="2" type="primary">speE_2</name>
    <name evidence="2" type="ORF">Pla22_07890</name>
</gene>
<keyword evidence="1" id="KW-0620">Polyamine biosynthesis</keyword>
<dbReference type="EMBL" id="SJPI01000001">
    <property type="protein sequence ID" value="TWT53161.1"/>
    <property type="molecule type" value="Genomic_DNA"/>
</dbReference>
<dbReference type="PANTHER" id="PTHR43317">
    <property type="entry name" value="THERMOSPERMINE SYNTHASE ACAULIS5"/>
    <property type="match status" value="1"/>
</dbReference>
<keyword evidence="3" id="KW-1185">Reference proteome</keyword>
<dbReference type="EC" id="2.5.1.16" evidence="2"/>
<proteinExistence type="predicted"/>
<protein>
    <submittedName>
        <fullName evidence="2">Spermidine synthase</fullName>
        <ecNumber evidence="2">2.5.1.16</ecNumber>
    </submittedName>
</protein>
<dbReference type="OrthoDB" id="9793351at2"/>
<dbReference type="Proteomes" id="UP000316598">
    <property type="component" value="Unassembled WGS sequence"/>
</dbReference>
<evidence type="ECO:0000256" key="1">
    <source>
        <dbReference type="ARBA" id="ARBA00023115"/>
    </source>
</evidence>
<sequence>MSSPKLEILAYEDTPLGPLCLRRRELLSQPGTVVTEVTLNHEFLMSSFNTDSERAIAQRSVEIHGGGSLKALVGGFGLGYTAWELLKHSKVTSVEVIEYLPQVLGWLREDLIPLSGELNAADHLQLTSGDVYQKLLSEPSELFDLIVIDVDHSPSDQLADDEHQFYTSMGLANAKGHLADGGVLAVWSYAESSDFSDALRATFDNVHVEPIKTFNALVDHDQTDWLFFGVNETLR</sequence>
<evidence type="ECO:0000313" key="2">
    <source>
        <dbReference type="EMBL" id="TWT53161.1"/>
    </source>
</evidence>
<dbReference type="GO" id="GO:0004766">
    <property type="term" value="F:spermidine synthase activity"/>
    <property type="evidence" value="ECO:0007669"/>
    <property type="project" value="UniProtKB-EC"/>
</dbReference>
<dbReference type="Gene3D" id="3.40.50.150">
    <property type="entry name" value="Vaccinia Virus protein VP39"/>
    <property type="match status" value="1"/>
</dbReference>
<evidence type="ECO:0000313" key="3">
    <source>
        <dbReference type="Proteomes" id="UP000316598"/>
    </source>
</evidence>
<dbReference type="InterPro" id="IPR029063">
    <property type="entry name" value="SAM-dependent_MTases_sf"/>
</dbReference>
<dbReference type="AlphaFoldDB" id="A0A5C5WSN1"/>
<reference evidence="2 3" key="1">
    <citation type="submission" date="2019-02" db="EMBL/GenBank/DDBJ databases">
        <title>Deep-cultivation of Planctomycetes and their phenomic and genomic characterization uncovers novel biology.</title>
        <authorList>
            <person name="Wiegand S."/>
            <person name="Jogler M."/>
            <person name="Boedeker C."/>
            <person name="Pinto D."/>
            <person name="Vollmers J."/>
            <person name="Rivas-Marin E."/>
            <person name="Kohn T."/>
            <person name="Peeters S.H."/>
            <person name="Heuer A."/>
            <person name="Rast P."/>
            <person name="Oberbeckmann S."/>
            <person name="Bunk B."/>
            <person name="Jeske O."/>
            <person name="Meyerdierks A."/>
            <person name="Storesund J.E."/>
            <person name="Kallscheuer N."/>
            <person name="Luecker S."/>
            <person name="Lage O.M."/>
            <person name="Pohl T."/>
            <person name="Merkel B.J."/>
            <person name="Hornburger P."/>
            <person name="Mueller R.-W."/>
            <person name="Bruemmer F."/>
            <person name="Labrenz M."/>
            <person name="Spormann A.M."/>
            <person name="Op Den Camp H."/>
            <person name="Overmann J."/>
            <person name="Amann R."/>
            <person name="Jetten M.S.M."/>
            <person name="Mascher T."/>
            <person name="Medema M.H."/>
            <person name="Devos D.P."/>
            <person name="Kaster A.-K."/>
            <person name="Ovreas L."/>
            <person name="Rohde M."/>
            <person name="Galperin M.Y."/>
            <person name="Jogler C."/>
        </authorList>
    </citation>
    <scope>NUCLEOTIDE SEQUENCE [LARGE SCALE GENOMIC DNA]</scope>
    <source>
        <strain evidence="2 3">Pla22</strain>
    </source>
</reference>